<dbReference type="PANTHER" id="PTHR45661">
    <property type="entry name" value="SURFACE ANTIGEN"/>
    <property type="match status" value="1"/>
</dbReference>
<dbReference type="Proteomes" id="UP000886857">
    <property type="component" value="Unassembled WGS sequence"/>
</dbReference>
<dbReference type="Pfam" id="PF13306">
    <property type="entry name" value="LRR_5"/>
    <property type="match status" value="3"/>
</dbReference>
<dbReference type="InterPro" id="IPR032675">
    <property type="entry name" value="LRR_dom_sf"/>
</dbReference>
<sequence>MTDNNNTKDDRNKLSAVWNAAPSGIGLDDRITIIENWSYEALKYLPPWIMPEAIESDGYYFVAHSREDFKIVYTDILRLESVGVDIWYDRAMEPSKDWRELAKRMMNRQECKGVIVYGTVNSMASKPVQAELLVADELGKNIIFINHGEDLKTTAAKYLYEEACKDKAAKEAEETTKEDRKRVKAFKDLLTRIGNANITYIDLAHSAARKKEQLDAIKPEEVLIYESMFKSASVVGVKYLGVKSVKIPENVTIDGKEYNMIQIGACAFANCRALEKIELPETLEQIGEHAFFGCASLTKVHLGRNVWYVAENAFENCAKLEDVTIADDNKYIIVEDRVCYSYQYDEDSLGIFFVPRDLEGDIALLDGLKTIKRDAFSWRIGITAVTIPDSVTSIGNYAFCNCTSLTSVTIGNGVTSIRDCAFMDCVSLEAVYITDIGKWAAISFDDADANPVFSADLYLNGELATELVIPESVTRIGQYAFIDCISLISVTIPNTVTNIENSAFCGCTALTSISIPDSVTSIEDSAFGYCTSLTSVTIPDSVTSIGSGAFRDCSSLISVTIPNSVTSIGDYAFGYCTSLTSITIPNSVTSIGDWAFRGCNSLTSVTIPNSVTSIGENAFRFCRSLRHVTYSGTVRQWKKLTAKCPGWAADCPCEVVKCKDGEVPLTAEDRGA</sequence>
<dbReference type="EMBL" id="DVOE01000088">
    <property type="protein sequence ID" value="HIU99370.1"/>
    <property type="molecule type" value="Genomic_DNA"/>
</dbReference>
<organism evidence="1 2">
    <name type="scientific">Candidatus Limadaptatus stercoripullorum</name>
    <dbReference type="NCBI Taxonomy" id="2840846"/>
    <lineage>
        <taxon>Bacteria</taxon>
        <taxon>Bacillati</taxon>
        <taxon>Bacillota</taxon>
        <taxon>Clostridia</taxon>
        <taxon>Eubacteriales</taxon>
        <taxon>Candidatus Limadaptatus</taxon>
    </lineage>
</organism>
<dbReference type="InterPro" id="IPR035897">
    <property type="entry name" value="Toll_tir_struct_dom_sf"/>
</dbReference>
<evidence type="ECO:0000313" key="1">
    <source>
        <dbReference type="EMBL" id="HIU99370.1"/>
    </source>
</evidence>
<accession>A0A9D1NBA7</accession>
<dbReference type="InterPro" id="IPR026906">
    <property type="entry name" value="LRR_5"/>
</dbReference>
<reference evidence="1" key="2">
    <citation type="journal article" date="2021" name="PeerJ">
        <title>Extensive microbial diversity within the chicken gut microbiome revealed by metagenomics and culture.</title>
        <authorList>
            <person name="Gilroy R."/>
            <person name="Ravi A."/>
            <person name="Getino M."/>
            <person name="Pursley I."/>
            <person name="Horton D.L."/>
            <person name="Alikhan N.F."/>
            <person name="Baker D."/>
            <person name="Gharbi K."/>
            <person name="Hall N."/>
            <person name="Watson M."/>
            <person name="Adriaenssens E.M."/>
            <person name="Foster-Nyarko E."/>
            <person name="Jarju S."/>
            <person name="Secka A."/>
            <person name="Antonio M."/>
            <person name="Oren A."/>
            <person name="Chaudhuri R.R."/>
            <person name="La Ragione R."/>
            <person name="Hildebrand F."/>
            <person name="Pallen M.J."/>
        </authorList>
    </citation>
    <scope>NUCLEOTIDE SEQUENCE</scope>
    <source>
        <strain evidence="1">10406</strain>
    </source>
</reference>
<evidence type="ECO:0000313" key="2">
    <source>
        <dbReference type="Proteomes" id="UP000886857"/>
    </source>
</evidence>
<comment type="caution">
    <text evidence="1">The sequence shown here is derived from an EMBL/GenBank/DDBJ whole genome shotgun (WGS) entry which is preliminary data.</text>
</comment>
<dbReference type="SUPFAM" id="SSF52058">
    <property type="entry name" value="L domain-like"/>
    <property type="match status" value="1"/>
</dbReference>
<dbReference type="PANTHER" id="PTHR45661:SF3">
    <property type="entry name" value="IG-LIKE DOMAIN-CONTAINING PROTEIN"/>
    <property type="match status" value="1"/>
</dbReference>
<name>A0A9D1NBA7_9FIRM</name>
<dbReference type="InterPro" id="IPR053139">
    <property type="entry name" value="Surface_bspA-like"/>
</dbReference>
<reference evidence="1" key="1">
    <citation type="submission" date="2020-10" db="EMBL/GenBank/DDBJ databases">
        <authorList>
            <person name="Gilroy R."/>
        </authorList>
    </citation>
    <scope>NUCLEOTIDE SEQUENCE</scope>
    <source>
        <strain evidence="1">10406</strain>
    </source>
</reference>
<dbReference type="AlphaFoldDB" id="A0A9D1NBA7"/>
<protein>
    <submittedName>
        <fullName evidence="1">Leucine-rich repeat protein</fullName>
    </submittedName>
</protein>
<dbReference type="Gene3D" id="3.40.50.10140">
    <property type="entry name" value="Toll/interleukin-1 receptor homology (TIR) domain"/>
    <property type="match status" value="1"/>
</dbReference>
<gene>
    <name evidence="1" type="ORF">IAC73_05970</name>
</gene>
<proteinExistence type="predicted"/>
<dbReference type="Gene3D" id="3.80.10.10">
    <property type="entry name" value="Ribonuclease Inhibitor"/>
    <property type="match status" value="4"/>
</dbReference>